<dbReference type="SUPFAM" id="SSF46689">
    <property type="entry name" value="Homeodomain-like"/>
    <property type="match status" value="1"/>
</dbReference>
<protein>
    <submittedName>
        <fullName evidence="6">TetR/AcrR family transcriptional regulator</fullName>
    </submittedName>
</protein>
<dbReference type="GO" id="GO:0000976">
    <property type="term" value="F:transcription cis-regulatory region binding"/>
    <property type="evidence" value="ECO:0007669"/>
    <property type="project" value="TreeGrafter"/>
</dbReference>
<feature type="domain" description="HTH tetR-type" evidence="5">
    <location>
        <begin position="17"/>
        <end position="75"/>
    </location>
</feature>
<gene>
    <name evidence="6" type="ORF">KK488_19560</name>
</gene>
<keyword evidence="7" id="KW-1185">Reference proteome</keyword>
<evidence type="ECO:0000259" key="5">
    <source>
        <dbReference type="PROSITE" id="PS50977"/>
    </source>
</evidence>
<comment type="caution">
    <text evidence="6">The sequence shown here is derived from an EMBL/GenBank/DDBJ whole genome shotgun (WGS) entry which is preliminary data.</text>
</comment>
<dbReference type="PANTHER" id="PTHR30055">
    <property type="entry name" value="HTH-TYPE TRANSCRIPTIONAL REGULATOR RUTR"/>
    <property type="match status" value="1"/>
</dbReference>
<dbReference type="EMBL" id="JAHGAW010000015">
    <property type="protein sequence ID" value="MBT2189152.1"/>
    <property type="molecule type" value="Genomic_DNA"/>
</dbReference>
<organism evidence="6 7">
    <name type="scientific">Sphingobium nicotianae</name>
    <dbReference type="NCBI Taxonomy" id="2782607"/>
    <lineage>
        <taxon>Bacteria</taxon>
        <taxon>Pseudomonadati</taxon>
        <taxon>Pseudomonadota</taxon>
        <taxon>Alphaproteobacteria</taxon>
        <taxon>Sphingomonadales</taxon>
        <taxon>Sphingomonadaceae</taxon>
        <taxon>Sphingobium</taxon>
    </lineage>
</organism>
<dbReference type="Gene3D" id="1.10.357.10">
    <property type="entry name" value="Tetracycline Repressor, domain 2"/>
    <property type="match status" value="1"/>
</dbReference>
<sequence>MASPKTSRKAASSASNDETRQRIAGAAVDLIGQFGAINHDAVAEHAGVSRRTVYRYFPDQTALLRGAREHVQGMIGPNVRMPESESDLIDQLDDIYTGFDRIEAVSILMRTTPQGRAIRLADRDKRQARYRAATADAVKDLPEPDQRIATAMLQFLHTTAWLEMHDQWGLSGEEIARSCRWAMKTLLADLRARGGRPLDEEPGA</sequence>
<evidence type="ECO:0000256" key="2">
    <source>
        <dbReference type="ARBA" id="ARBA00023125"/>
    </source>
</evidence>
<name>A0A9X1DF92_9SPHN</name>
<proteinExistence type="predicted"/>
<accession>A0A9X1DF92</accession>
<keyword evidence="2 4" id="KW-0238">DNA-binding</keyword>
<keyword evidence="3" id="KW-0804">Transcription</keyword>
<evidence type="ECO:0000256" key="3">
    <source>
        <dbReference type="ARBA" id="ARBA00023163"/>
    </source>
</evidence>
<dbReference type="InterPro" id="IPR050109">
    <property type="entry name" value="HTH-type_TetR-like_transc_reg"/>
</dbReference>
<dbReference type="InterPro" id="IPR009057">
    <property type="entry name" value="Homeodomain-like_sf"/>
</dbReference>
<dbReference type="AlphaFoldDB" id="A0A9X1DF92"/>
<evidence type="ECO:0000256" key="4">
    <source>
        <dbReference type="PROSITE-ProRule" id="PRU00335"/>
    </source>
</evidence>
<evidence type="ECO:0000256" key="1">
    <source>
        <dbReference type="ARBA" id="ARBA00023015"/>
    </source>
</evidence>
<dbReference type="Pfam" id="PF00440">
    <property type="entry name" value="TetR_N"/>
    <property type="match status" value="1"/>
</dbReference>
<dbReference type="InterPro" id="IPR001647">
    <property type="entry name" value="HTH_TetR"/>
</dbReference>
<feature type="DNA-binding region" description="H-T-H motif" evidence="4">
    <location>
        <begin position="38"/>
        <end position="57"/>
    </location>
</feature>
<keyword evidence="1" id="KW-0805">Transcription regulation</keyword>
<evidence type="ECO:0000313" key="6">
    <source>
        <dbReference type="EMBL" id="MBT2189152.1"/>
    </source>
</evidence>
<dbReference type="GO" id="GO:0003700">
    <property type="term" value="F:DNA-binding transcription factor activity"/>
    <property type="evidence" value="ECO:0007669"/>
    <property type="project" value="TreeGrafter"/>
</dbReference>
<evidence type="ECO:0000313" key="7">
    <source>
        <dbReference type="Proteomes" id="UP001138757"/>
    </source>
</evidence>
<dbReference type="Proteomes" id="UP001138757">
    <property type="component" value="Unassembled WGS sequence"/>
</dbReference>
<dbReference type="PROSITE" id="PS50977">
    <property type="entry name" value="HTH_TETR_2"/>
    <property type="match status" value="1"/>
</dbReference>
<dbReference type="PANTHER" id="PTHR30055:SF234">
    <property type="entry name" value="HTH-TYPE TRANSCRIPTIONAL REGULATOR BETI"/>
    <property type="match status" value="1"/>
</dbReference>
<reference evidence="6" key="1">
    <citation type="submission" date="2021-05" db="EMBL/GenBank/DDBJ databases">
        <title>Genome of Sphingobium sp. strain.</title>
        <authorList>
            <person name="Fan R."/>
        </authorList>
    </citation>
    <scope>NUCLEOTIDE SEQUENCE</scope>
    <source>
        <strain evidence="6">H33</strain>
    </source>
</reference>